<dbReference type="EMBL" id="BJWL01000028">
    <property type="protein sequence ID" value="GFZ20373.1"/>
    <property type="molecule type" value="Genomic_DNA"/>
</dbReference>
<evidence type="ECO:0000256" key="2">
    <source>
        <dbReference type="SAM" id="Phobius"/>
    </source>
</evidence>
<name>A0A7J0HBA5_9ERIC</name>
<reference evidence="3 4" key="1">
    <citation type="submission" date="2019-07" db="EMBL/GenBank/DDBJ databases">
        <title>De Novo Assembly of kiwifruit Actinidia rufa.</title>
        <authorList>
            <person name="Sugita-Konishi S."/>
            <person name="Sato K."/>
            <person name="Mori E."/>
            <person name="Abe Y."/>
            <person name="Kisaki G."/>
            <person name="Hamano K."/>
            <person name="Suezawa K."/>
            <person name="Otani M."/>
            <person name="Fukuda T."/>
            <person name="Manabe T."/>
            <person name="Gomi K."/>
            <person name="Tabuchi M."/>
            <person name="Akimitsu K."/>
            <person name="Kataoka I."/>
        </authorList>
    </citation>
    <scope>NUCLEOTIDE SEQUENCE [LARGE SCALE GENOMIC DNA]</scope>
    <source>
        <strain evidence="4">cv. Fuchu</strain>
    </source>
</reference>
<protein>
    <recommendedName>
        <fullName evidence="5">Transmembrane protein</fullName>
    </recommendedName>
</protein>
<organism evidence="3 4">
    <name type="scientific">Actinidia rufa</name>
    <dbReference type="NCBI Taxonomy" id="165716"/>
    <lineage>
        <taxon>Eukaryota</taxon>
        <taxon>Viridiplantae</taxon>
        <taxon>Streptophyta</taxon>
        <taxon>Embryophyta</taxon>
        <taxon>Tracheophyta</taxon>
        <taxon>Spermatophyta</taxon>
        <taxon>Magnoliopsida</taxon>
        <taxon>eudicotyledons</taxon>
        <taxon>Gunneridae</taxon>
        <taxon>Pentapetalae</taxon>
        <taxon>asterids</taxon>
        <taxon>Ericales</taxon>
        <taxon>Actinidiaceae</taxon>
        <taxon>Actinidia</taxon>
    </lineage>
</organism>
<keyword evidence="4" id="KW-1185">Reference proteome</keyword>
<evidence type="ECO:0000256" key="1">
    <source>
        <dbReference type="SAM" id="MobiDB-lite"/>
    </source>
</evidence>
<feature type="transmembrane region" description="Helical" evidence="2">
    <location>
        <begin position="41"/>
        <end position="61"/>
    </location>
</feature>
<evidence type="ECO:0000313" key="3">
    <source>
        <dbReference type="EMBL" id="GFZ20373.1"/>
    </source>
</evidence>
<accession>A0A7J0HBA5</accession>
<keyword evidence="2" id="KW-0812">Transmembrane</keyword>
<comment type="caution">
    <text evidence="3">The sequence shown here is derived from an EMBL/GenBank/DDBJ whole genome shotgun (WGS) entry which is preliminary data.</text>
</comment>
<evidence type="ECO:0000313" key="4">
    <source>
        <dbReference type="Proteomes" id="UP000585474"/>
    </source>
</evidence>
<dbReference type="Proteomes" id="UP000585474">
    <property type="component" value="Unassembled WGS sequence"/>
</dbReference>
<dbReference type="AlphaFoldDB" id="A0A7J0HBA5"/>
<evidence type="ECO:0008006" key="5">
    <source>
        <dbReference type="Google" id="ProtNLM"/>
    </source>
</evidence>
<feature type="transmembrane region" description="Helical" evidence="2">
    <location>
        <begin position="91"/>
        <end position="110"/>
    </location>
</feature>
<keyword evidence="2" id="KW-1133">Transmembrane helix</keyword>
<feature type="region of interest" description="Disordered" evidence="1">
    <location>
        <begin position="1"/>
        <end position="22"/>
    </location>
</feature>
<gene>
    <name evidence="3" type="ORF">Acr_28g0010780</name>
</gene>
<proteinExistence type="predicted"/>
<sequence length="114" mass="12793">MAFVESKQGSSFSGLRTHRENHRSCPPLHWKHPSVLLDREIRCFDVGFPLCCGFISLHALLPPTLHGFRSSGLLVTASLNQALTLFGLRSIYTWLVLFACFVMVALRVFVSTMV</sequence>
<keyword evidence="2" id="KW-0472">Membrane</keyword>